<dbReference type="EMBL" id="JANPWB010000001">
    <property type="protein sequence ID" value="KAJ1213940.1"/>
    <property type="molecule type" value="Genomic_DNA"/>
</dbReference>
<name>A0AAV7WMC3_PLEWA</name>
<sequence>MPLIPIETIRAGCGEELLCLIVSQETGDDEMGSCQTALVHQTHAVHLLELQMGLKGKADDGGEGVPEKAFDIWPLHAFWTAEESDIVSVASVF</sequence>
<organism evidence="1 2">
    <name type="scientific">Pleurodeles waltl</name>
    <name type="common">Iberian ribbed newt</name>
    <dbReference type="NCBI Taxonomy" id="8319"/>
    <lineage>
        <taxon>Eukaryota</taxon>
        <taxon>Metazoa</taxon>
        <taxon>Chordata</taxon>
        <taxon>Craniata</taxon>
        <taxon>Vertebrata</taxon>
        <taxon>Euteleostomi</taxon>
        <taxon>Amphibia</taxon>
        <taxon>Batrachia</taxon>
        <taxon>Caudata</taxon>
        <taxon>Salamandroidea</taxon>
        <taxon>Salamandridae</taxon>
        <taxon>Pleurodelinae</taxon>
        <taxon>Pleurodeles</taxon>
    </lineage>
</organism>
<accession>A0AAV7WMC3</accession>
<dbReference type="AlphaFoldDB" id="A0AAV7WMC3"/>
<proteinExistence type="predicted"/>
<keyword evidence="2" id="KW-1185">Reference proteome</keyword>
<comment type="caution">
    <text evidence="1">The sequence shown here is derived from an EMBL/GenBank/DDBJ whole genome shotgun (WGS) entry which is preliminary data.</text>
</comment>
<protein>
    <submittedName>
        <fullName evidence="1">Uncharacterized protein</fullName>
    </submittedName>
</protein>
<gene>
    <name evidence="1" type="ORF">NDU88_001569</name>
</gene>
<evidence type="ECO:0000313" key="2">
    <source>
        <dbReference type="Proteomes" id="UP001066276"/>
    </source>
</evidence>
<dbReference type="Proteomes" id="UP001066276">
    <property type="component" value="Chromosome 1_1"/>
</dbReference>
<evidence type="ECO:0000313" key="1">
    <source>
        <dbReference type="EMBL" id="KAJ1213940.1"/>
    </source>
</evidence>
<reference evidence="1" key="1">
    <citation type="journal article" date="2022" name="bioRxiv">
        <title>Sequencing and chromosome-scale assembly of the giantPleurodeles waltlgenome.</title>
        <authorList>
            <person name="Brown T."/>
            <person name="Elewa A."/>
            <person name="Iarovenko S."/>
            <person name="Subramanian E."/>
            <person name="Araus A.J."/>
            <person name="Petzold A."/>
            <person name="Susuki M."/>
            <person name="Suzuki K.-i.T."/>
            <person name="Hayashi T."/>
            <person name="Toyoda A."/>
            <person name="Oliveira C."/>
            <person name="Osipova E."/>
            <person name="Leigh N.D."/>
            <person name="Simon A."/>
            <person name="Yun M.H."/>
        </authorList>
    </citation>
    <scope>NUCLEOTIDE SEQUENCE</scope>
    <source>
        <strain evidence="1">20211129_DDA</strain>
        <tissue evidence="1">Liver</tissue>
    </source>
</reference>